<gene>
    <name evidence="2" type="ORF">O3P69_016234</name>
</gene>
<organism evidence="2 3">
    <name type="scientific">Scylla paramamosain</name>
    <name type="common">Mud crab</name>
    <dbReference type="NCBI Taxonomy" id="85552"/>
    <lineage>
        <taxon>Eukaryota</taxon>
        <taxon>Metazoa</taxon>
        <taxon>Ecdysozoa</taxon>
        <taxon>Arthropoda</taxon>
        <taxon>Crustacea</taxon>
        <taxon>Multicrustacea</taxon>
        <taxon>Malacostraca</taxon>
        <taxon>Eumalacostraca</taxon>
        <taxon>Eucarida</taxon>
        <taxon>Decapoda</taxon>
        <taxon>Pleocyemata</taxon>
        <taxon>Brachyura</taxon>
        <taxon>Eubrachyura</taxon>
        <taxon>Portunoidea</taxon>
        <taxon>Portunidae</taxon>
        <taxon>Portuninae</taxon>
        <taxon>Scylla</taxon>
    </lineage>
</organism>
<dbReference type="Proteomes" id="UP001487740">
    <property type="component" value="Unassembled WGS sequence"/>
</dbReference>
<protein>
    <recommendedName>
        <fullName evidence="4">Secreted protein</fullName>
    </recommendedName>
</protein>
<name>A0AAW0S9U3_SCYPA</name>
<dbReference type="EMBL" id="JARAKH010006408">
    <property type="protein sequence ID" value="KAK8371774.1"/>
    <property type="molecule type" value="Genomic_DNA"/>
</dbReference>
<comment type="caution">
    <text evidence="2">The sequence shown here is derived from an EMBL/GenBank/DDBJ whole genome shotgun (WGS) entry which is preliminary data.</text>
</comment>
<evidence type="ECO:0008006" key="4">
    <source>
        <dbReference type="Google" id="ProtNLM"/>
    </source>
</evidence>
<proteinExistence type="predicted"/>
<keyword evidence="3" id="KW-1185">Reference proteome</keyword>
<accession>A0AAW0S9U3</accession>
<reference evidence="2 3" key="1">
    <citation type="submission" date="2023-03" db="EMBL/GenBank/DDBJ databases">
        <title>High-quality genome of Scylla paramamosain provides insights in environmental adaptation.</title>
        <authorList>
            <person name="Zhang L."/>
        </authorList>
    </citation>
    <scope>NUCLEOTIDE SEQUENCE [LARGE SCALE GENOMIC DNA]</scope>
    <source>
        <strain evidence="2">LZ_2023a</strain>
        <tissue evidence="2">Muscle</tissue>
    </source>
</reference>
<dbReference type="AlphaFoldDB" id="A0AAW0S9U3"/>
<sequence>MLVVVCGALVGSEARPDPDPVAGPEPIFGKKGKKGRGRCCGGGGGFYSRRGGYGGHRRHCLLAIPGRDEGTLCRLVPLTAVPTTGFVLVLPCSAVDSLSATRSLRAVPLGVPLLPARVALTPELT</sequence>
<feature type="region of interest" description="Disordered" evidence="1">
    <location>
        <begin position="15"/>
        <end position="34"/>
    </location>
</feature>
<evidence type="ECO:0000313" key="3">
    <source>
        <dbReference type="Proteomes" id="UP001487740"/>
    </source>
</evidence>
<evidence type="ECO:0000313" key="2">
    <source>
        <dbReference type="EMBL" id="KAK8371774.1"/>
    </source>
</evidence>
<evidence type="ECO:0000256" key="1">
    <source>
        <dbReference type="SAM" id="MobiDB-lite"/>
    </source>
</evidence>